<gene>
    <name evidence="2" type="ORF">AsAng_0004600</name>
</gene>
<feature type="chain" id="PRO_5036882099" evidence="1">
    <location>
        <begin position="17"/>
        <end position="237"/>
    </location>
</feature>
<feature type="signal peptide" evidence="1">
    <location>
        <begin position="1"/>
        <end position="16"/>
    </location>
</feature>
<organism evidence="2 3">
    <name type="scientific">Aureispira anguillae</name>
    <dbReference type="NCBI Taxonomy" id="2864201"/>
    <lineage>
        <taxon>Bacteria</taxon>
        <taxon>Pseudomonadati</taxon>
        <taxon>Bacteroidota</taxon>
        <taxon>Saprospiria</taxon>
        <taxon>Saprospirales</taxon>
        <taxon>Saprospiraceae</taxon>
        <taxon>Aureispira</taxon>
    </lineage>
</organism>
<sequence length="237" mass="28097">MKYIAFLILFPTFCLAQTVGNLKPYYFPYSNFFQPKTYKYVNANNPNDILYWHMQTKIVNNDTLFTTTIFDQDFYPLEILVEKISTQGARLEKYKLAISGIMTDSRLIHKDVFQWQQAKDSPIKWSALYKSPFGKESIRKRRTFLKTTKEFTFQKETYKTILFKDSFRHSLNNGEEIHTIDFDQETSYALGIGLVAYQRKRAKGKTMHYQLKKIINQKSWIKLKQNPSAVYEPIKRT</sequence>
<dbReference type="AlphaFoldDB" id="A0A915YB01"/>
<protein>
    <submittedName>
        <fullName evidence="2">Uncharacterized protein</fullName>
    </submittedName>
</protein>
<reference evidence="2" key="1">
    <citation type="submission" date="2022-09" db="EMBL/GenBank/DDBJ databases">
        <title>Aureispira anguillicida sp. nov., isolated from Leptocephalus of Japanese eel Anguilla japonica.</title>
        <authorList>
            <person name="Yuasa K."/>
            <person name="Mekata T."/>
            <person name="Ikunari K."/>
        </authorList>
    </citation>
    <scope>NUCLEOTIDE SEQUENCE</scope>
    <source>
        <strain evidence="2">EL160426</strain>
    </source>
</reference>
<evidence type="ECO:0000313" key="2">
    <source>
        <dbReference type="EMBL" id="BDS09755.1"/>
    </source>
</evidence>
<evidence type="ECO:0000313" key="3">
    <source>
        <dbReference type="Proteomes" id="UP001060919"/>
    </source>
</evidence>
<dbReference type="EMBL" id="AP026867">
    <property type="protein sequence ID" value="BDS09755.1"/>
    <property type="molecule type" value="Genomic_DNA"/>
</dbReference>
<keyword evidence="3" id="KW-1185">Reference proteome</keyword>
<accession>A0A915YB01</accession>
<proteinExistence type="predicted"/>
<name>A0A915YB01_9BACT</name>
<evidence type="ECO:0000256" key="1">
    <source>
        <dbReference type="SAM" id="SignalP"/>
    </source>
</evidence>
<dbReference type="Proteomes" id="UP001060919">
    <property type="component" value="Chromosome"/>
</dbReference>
<keyword evidence="1" id="KW-0732">Signal</keyword>
<dbReference type="KEGG" id="aup:AsAng_0004600"/>
<dbReference type="RefSeq" id="WP_264791120.1">
    <property type="nucleotide sequence ID" value="NZ_AP026867.1"/>
</dbReference>